<reference evidence="3" key="1">
    <citation type="submission" date="2015-11" db="EMBL/GenBank/DDBJ databases">
        <title>De novo transcriptome assembly of four potential Pierce s Disease insect vectors from Arizona vineyards.</title>
        <authorList>
            <person name="Tassone E.E."/>
        </authorList>
    </citation>
    <scope>NUCLEOTIDE SEQUENCE</scope>
</reference>
<evidence type="ECO:0000256" key="2">
    <source>
        <dbReference type="SAM" id="Phobius"/>
    </source>
</evidence>
<gene>
    <name evidence="3" type="ORF">g.2876</name>
</gene>
<protein>
    <recommendedName>
        <fullName evidence="4">MARVEL domain-containing protein</fullName>
    </recommendedName>
</protein>
<evidence type="ECO:0000256" key="1">
    <source>
        <dbReference type="SAM" id="MobiDB-lite"/>
    </source>
</evidence>
<evidence type="ECO:0008006" key="4">
    <source>
        <dbReference type="Google" id="ProtNLM"/>
    </source>
</evidence>
<keyword evidence="2" id="KW-0472">Membrane</keyword>
<dbReference type="AlphaFoldDB" id="A0A1B6HZR4"/>
<evidence type="ECO:0000313" key="3">
    <source>
        <dbReference type="EMBL" id="JAS80152.1"/>
    </source>
</evidence>
<dbReference type="EMBL" id="GECU01027554">
    <property type="protein sequence ID" value="JAS80152.1"/>
    <property type="molecule type" value="Transcribed_RNA"/>
</dbReference>
<feature type="transmembrane region" description="Helical" evidence="2">
    <location>
        <begin position="12"/>
        <end position="30"/>
    </location>
</feature>
<feature type="transmembrane region" description="Helical" evidence="2">
    <location>
        <begin position="50"/>
        <end position="70"/>
    </location>
</feature>
<keyword evidence="2" id="KW-0812">Transmembrane</keyword>
<feature type="transmembrane region" description="Helical" evidence="2">
    <location>
        <begin position="82"/>
        <end position="103"/>
    </location>
</feature>
<name>A0A1B6HZR4_9HEMI</name>
<organism evidence="3">
    <name type="scientific">Homalodisca liturata</name>
    <dbReference type="NCBI Taxonomy" id="320908"/>
    <lineage>
        <taxon>Eukaryota</taxon>
        <taxon>Metazoa</taxon>
        <taxon>Ecdysozoa</taxon>
        <taxon>Arthropoda</taxon>
        <taxon>Hexapoda</taxon>
        <taxon>Insecta</taxon>
        <taxon>Pterygota</taxon>
        <taxon>Neoptera</taxon>
        <taxon>Paraneoptera</taxon>
        <taxon>Hemiptera</taxon>
        <taxon>Auchenorrhyncha</taxon>
        <taxon>Membracoidea</taxon>
        <taxon>Cicadellidae</taxon>
        <taxon>Cicadellinae</taxon>
        <taxon>Proconiini</taxon>
        <taxon>Homalodisca</taxon>
    </lineage>
</organism>
<accession>A0A1B6HZR4</accession>
<sequence>MFKTFKKIFLTLWLKLIVLCLTVTCLVFWQTEDEKSYYRLPTKNAMELNIYFFTIPAYVIVLSGLILLYFLGETPDIITQRVLLIVGFSLFTLSGTIGVINSIDFSFSPYIKAVALLCCVTAFILVLEYLRLEHFFKVKADPNTKEDAKSKESLPKEEIHAETT</sequence>
<proteinExistence type="predicted"/>
<keyword evidence="2" id="KW-1133">Transmembrane helix</keyword>
<feature type="transmembrane region" description="Helical" evidence="2">
    <location>
        <begin position="109"/>
        <end position="130"/>
    </location>
</feature>
<feature type="region of interest" description="Disordered" evidence="1">
    <location>
        <begin position="143"/>
        <end position="164"/>
    </location>
</feature>